<accession>A0A9Q0QL17</accession>
<dbReference type="PANTHER" id="PTHR45431">
    <property type="entry name" value="RHODANESE-LIKE DOMAIN-CONTAINING PROTEIN 15, CHLOROPLASTIC"/>
    <property type="match status" value="1"/>
</dbReference>
<evidence type="ECO:0000313" key="3">
    <source>
        <dbReference type="Proteomes" id="UP001151752"/>
    </source>
</evidence>
<feature type="domain" description="Rhodanese" evidence="1">
    <location>
        <begin position="99"/>
        <end position="199"/>
    </location>
</feature>
<comment type="caution">
    <text evidence="2">The sequence shown here is derived from an EMBL/GenBank/DDBJ whole genome shotgun (WGS) entry which is preliminary data.</text>
</comment>
<dbReference type="SMART" id="SM00450">
    <property type="entry name" value="RHOD"/>
    <property type="match status" value="1"/>
</dbReference>
<proteinExistence type="predicted"/>
<evidence type="ECO:0000259" key="1">
    <source>
        <dbReference type="PROSITE" id="PS50206"/>
    </source>
</evidence>
<reference evidence="2" key="1">
    <citation type="submission" date="2022-11" db="EMBL/GenBank/DDBJ databases">
        <authorList>
            <person name="Hyden B.L."/>
            <person name="Feng K."/>
            <person name="Yates T."/>
            <person name="Jawdy S."/>
            <person name="Smart L.B."/>
            <person name="Muchero W."/>
        </authorList>
    </citation>
    <scope>NUCLEOTIDE SEQUENCE</scope>
    <source>
        <tissue evidence="2">Shoot tip</tissue>
    </source>
</reference>
<dbReference type="PROSITE" id="PS50206">
    <property type="entry name" value="RHODANESE_3"/>
    <property type="match status" value="1"/>
</dbReference>
<name>A0A9Q0QL17_9ROSI</name>
<dbReference type="Gene3D" id="3.40.250.10">
    <property type="entry name" value="Rhodanese-like domain"/>
    <property type="match status" value="1"/>
</dbReference>
<dbReference type="AlphaFoldDB" id="A0A9Q0QL17"/>
<gene>
    <name evidence="2" type="ORF">OIU74_009891</name>
</gene>
<dbReference type="InterPro" id="IPR001763">
    <property type="entry name" value="Rhodanese-like_dom"/>
</dbReference>
<dbReference type="CDD" id="cd00158">
    <property type="entry name" value="RHOD"/>
    <property type="match status" value="1"/>
</dbReference>
<dbReference type="Pfam" id="PF00581">
    <property type="entry name" value="Rhodanese"/>
    <property type="match status" value="1"/>
</dbReference>
<dbReference type="InterPro" id="IPR052367">
    <property type="entry name" value="Thiosulfate_ST/Rhodanese-like"/>
</dbReference>
<dbReference type="EMBL" id="JAPFFM010000015">
    <property type="protein sequence ID" value="KAJ6708668.1"/>
    <property type="molecule type" value="Genomic_DNA"/>
</dbReference>
<dbReference type="InterPro" id="IPR036873">
    <property type="entry name" value="Rhodanese-like_dom_sf"/>
</dbReference>
<protein>
    <submittedName>
        <fullName evidence="2">RHODANESE-LIKE DOMAIN-CONTAINING PROTEIN 15 CHLOROPLASTIC</fullName>
    </submittedName>
</protein>
<dbReference type="PANTHER" id="PTHR45431:SF6">
    <property type="entry name" value="RHODANESE DOMAIN-CONTAINING PROTEIN"/>
    <property type="match status" value="1"/>
</dbReference>
<reference evidence="2" key="2">
    <citation type="journal article" date="2023" name="Int. J. Mol. Sci.">
        <title>De Novo Assembly and Annotation of 11 Diverse Shrub Willow (Salix) Genomes Reveals Novel Gene Organization in Sex-Linked Regions.</title>
        <authorList>
            <person name="Hyden B."/>
            <person name="Feng K."/>
            <person name="Yates T.B."/>
            <person name="Jawdy S."/>
            <person name="Cereghino C."/>
            <person name="Smart L.B."/>
            <person name="Muchero W."/>
        </authorList>
    </citation>
    <scope>NUCLEOTIDE SEQUENCE</scope>
    <source>
        <tissue evidence="2">Shoot tip</tissue>
    </source>
</reference>
<organism evidence="2 3">
    <name type="scientific">Salix koriyanagi</name>
    <dbReference type="NCBI Taxonomy" id="2511006"/>
    <lineage>
        <taxon>Eukaryota</taxon>
        <taxon>Viridiplantae</taxon>
        <taxon>Streptophyta</taxon>
        <taxon>Embryophyta</taxon>
        <taxon>Tracheophyta</taxon>
        <taxon>Spermatophyta</taxon>
        <taxon>Magnoliopsida</taxon>
        <taxon>eudicotyledons</taxon>
        <taxon>Gunneridae</taxon>
        <taxon>Pentapetalae</taxon>
        <taxon>rosids</taxon>
        <taxon>fabids</taxon>
        <taxon>Malpighiales</taxon>
        <taxon>Salicaceae</taxon>
        <taxon>Saliceae</taxon>
        <taxon>Salix</taxon>
    </lineage>
</organism>
<dbReference type="SUPFAM" id="SSF52821">
    <property type="entry name" value="Rhodanese/Cell cycle control phosphatase"/>
    <property type="match status" value="1"/>
</dbReference>
<keyword evidence="3" id="KW-1185">Reference proteome</keyword>
<evidence type="ECO:0000313" key="2">
    <source>
        <dbReference type="EMBL" id="KAJ6708668.1"/>
    </source>
</evidence>
<sequence>MPSFASSAHLVRSMRSLLRPSQQGITSMLVFSSSSSIVVSWPGLVVSFHVAKGHHRTGVRDRVSNFGSIADDDNEINTKTQSFQVQPRSVQVHVAHELLQAGHQYLDVRTCDEFRVGHPSGAINIPYMLNNGAEMFKNSKFLEEVSSQFRKDDDIVVGCKSGRRSLLAACDLQAAGFVRVTDVAGGYTAWTENGLPVAK</sequence>
<dbReference type="Proteomes" id="UP001151752">
    <property type="component" value="Chromosome 2"/>
</dbReference>